<dbReference type="GO" id="GO:0046872">
    <property type="term" value="F:metal ion binding"/>
    <property type="evidence" value="ECO:0007669"/>
    <property type="project" value="UniProtKB-KW"/>
</dbReference>
<dbReference type="STRING" id="13616.ENSMODP00000051516"/>
<organism evidence="22 23">
    <name type="scientific">Monodelphis domestica</name>
    <name type="common">Gray short-tailed opossum</name>
    <dbReference type="NCBI Taxonomy" id="13616"/>
    <lineage>
        <taxon>Eukaryota</taxon>
        <taxon>Metazoa</taxon>
        <taxon>Chordata</taxon>
        <taxon>Craniata</taxon>
        <taxon>Vertebrata</taxon>
        <taxon>Euteleostomi</taxon>
        <taxon>Mammalia</taxon>
        <taxon>Metatheria</taxon>
        <taxon>Didelphimorphia</taxon>
        <taxon>Didelphidae</taxon>
        <taxon>Monodelphis</taxon>
    </lineage>
</organism>
<dbReference type="Pfam" id="PF13519">
    <property type="entry name" value="VWA_2"/>
    <property type="match status" value="1"/>
</dbReference>
<keyword evidence="4" id="KW-0964">Secreted</keyword>
<keyword evidence="16" id="KW-0868">Chloride</keyword>
<feature type="domain" description="VWFA" evidence="21">
    <location>
        <begin position="306"/>
        <end position="479"/>
    </location>
</feature>
<dbReference type="NCBIfam" id="TIGR00868">
    <property type="entry name" value="hCaCC"/>
    <property type="match status" value="1"/>
</dbReference>
<evidence type="ECO:0000256" key="14">
    <source>
        <dbReference type="ARBA" id="ARBA00023065"/>
    </source>
</evidence>
<keyword evidence="5" id="KW-0109">Calcium transport</keyword>
<reference evidence="22 23" key="1">
    <citation type="journal article" date="2007" name="Nature">
        <title>Genome of the marsupial Monodelphis domestica reveals innovation in non-coding sequences.</title>
        <authorList>
            <person name="Mikkelsen T.S."/>
            <person name="Wakefield M.J."/>
            <person name="Aken B."/>
            <person name="Amemiya C.T."/>
            <person name="Chang J.L."/>
            <person name="Duke S."/>
            <person name="Garber M."/>
            <person name="Gentles A.J."/>
            <person name="Goodstadt L."/>
            <person name="Heger A."/>
            <person name="Jurka J."/>
            <person name="Kamal M."/>
            <person name="Mauceli E."/>
            <person name="Searle S.M."/>
            <person name="Sharpe T."/>
            <person name="Baker M.L."/>
            <person name="Batzer M.A."/>
            <person name="Benos P.V."/>
            <person name="Belov K."/>
            <person name="Clamp M."/>
            <person name="Cook A."/>
            <person name="Cuff J."/>
            <person name="Das R."/>
            <person name="Davidow L."/>
            <person name="Deakin J.E."/>
            <person name="Fazzari M.J."/>
            <person name="Glass J.L."/>
            <person name="Grabherr M."/>
            <person name="Greally J.M."/>
            <person name="Gu W."/>
            <person name="Hore T.A."/>
            <person name="Huttley G.A."/>
            <person name="Kleber M."/>
            <person name="Jirtle R.L."/>
            <person name="Koina E."/>
            <person name="Lee J.T."/>
            <person name="Mahony S."/>
            <person name="Marra M.A."/>
            <person name="Miller R.D."/>
            <person name="Nicholls R.D."/>
            <person name="Oda M."/>
            <person name="Papenfuss A.T."/>
            <person name="Parra Z.E."/>
            <person name="Pollock D.D."/>
            <person name="Ray D.A."/>
            <person name="Schein J.E."/>
            <person name="Speed T.P."/>
            <person name="Thompson K."/>
            <person name="VandeBerg J.L."/>
            <person name="Wade C.M."/>
            <person name="Walker J.A."/>
            <person name="Waters P.D."/>
            <person name="Webber C."/>
            <person name="Weidman J.R."/>
            <person name="Xie X."/>
            <person name="Zody M.C."/>
            <person name="Baldwin J."/>
            <person name="Abdouelleil A."/>
            <person name="Abdulkadir J."/>
            <person name="Abebe A."/>
            <person name="Abera B."/>
            <person name="Abreu J."/>
            <person name="Acer S.C."/>
            <person name="Aftuck L."/>
            <person name="Alexander A."/>
            <person name="An P."/>
            <person name="Anderson E."/>
            <person name="Anderson S."/>
            <person name="Arachi H."/>
            <person name="Azer M."/>
            <person name="Bachantsang P."/>
            <person name="Barry A."/>
            <person name="Bayul T."/>
            <person name="Berlin A."/>
            <person name="Bessette D."/>
            <person name="Bloom T."/>
            <person name="Bloom T."/>
            <person name="Boguslavskiy L."/>
            <person name="Bonnet C."/>
            <person name="Boukhgalter B."/>
            <person name="Bourzgui I."/>
            <person name="Brown A."/>
            <person name="Cahill P."/>
            <person name="Channer S."/>
            <person name="Cheshatsang Y."/>
            <person name="Chuda L."/>
            <person name="Citroen M."/>
            <person name="Collymore A."/>
            <person name="Cooke P."/>
            <person name="Costello M."/>
            <person name="D'Aco K."/>
            <person name="Daza R."/>
            <person name="De Haan G."/>
            <person name="DeGray S."/>
            <person name="DeMaso C."/>
            <person name="Dhargay N."/>
            <person name="Dooley K."/>
            <person name="Dooley E."/>
            <person name="Doricent M."/>
            <person name="Dorje P."/>
            <person name="Dorjee K."/>
            <person name="Dupes A."/>
            <person name="Elong R."/>
            <person name="Falk J."/>
            <person name="Farina A."/>
            <person name="Faro S."/>
            <person name="Ferguson D."/>
            <person name="Fisher S."/>
            <person name="Foley C.D."/>
            <person name="Franke A."/>
            <person name="Friedrich D."/>
            <person name="Gadbois L."/>
            <person name="Gearin G."/>
            <person name="Gearin C.R."/>
            <person name="Giannoukos G."/>
            <person name="Goode T."/>
            <person name="Graham J."/>
            <person name="Grandbois E."/>
            <person name="Grewal S."/>
            <person name="Gyaltsen K."/>
            <person name="Hafez N."/>
            <person name="Hagos B."/>
            <person name="Hall J."/>
            <person name="Henson C."/>
            <person name="Hollinger A."/>
            <person name="Honan T."/>
            <person name="Huard M.D."/>
            <person name="Hughes L."/>
            <person name="Hurhula B."/>
            <person name="Husby M.E."/>
            <person name="Kamat A."/>
            <person name="Kanga B."/>
            <person name="Kashin S."/>
            <person name="Khazanovich D."/>
            <person name="Kisner P."/>
            <person name="Lance K."/>
            <person name="Lara M."/>
            <person name="Lee W."/>
            <person name="Lennon N."/>
            <person name="Letendre F."/>
            <person name="LeVine R."/>
            <person name="Lipovsky A."/>
            <person name="Liu X."/>
            <person name="Liu J."/>
            <person name="Liu S."/>
            <person name="Lokyitsang T."/>
            <person name="Lokyitsang Y."/>
            <person name="Lubonja R."/>
            <person name="Lui A."/>
            <person name="MacDonald P."/>
            <person name="Magnisalis V."/>
            <person name="Maru K."/>
            <person name="Matthews C."/>
            <person name="McCusker W."/>
            <person name="McDonough S."/>
            <person name="Mehta T."/>
            <person name="Meldrim J."/>
            <person name="Meneus L."/>
            <person name="Mihai O."/>
            <person name="Mihalev A."/>
            <person name="Mihova T."/>
            <person name="Mittelman R."/>
            <person name="Mlenga V."/>
            <person name="Montmayeur A."/>
            <person name="Mulrain L."/>
            <person name="Navidi A."/>
            <person name="Naylor J."/>
            <person name="Negash T."/>
            <person name="Nguyen T."/>
            <person name="Nguyen N."/>
            <person name="Nicol R."/>
            <person name="Norbu C."/>
            <person name="Norbu N."/>
            <person name="Novod N."/>
            <person name="O'Neill B."/>
            <person name="Osman S."/>
            <person name="Markiewicz E."/>
            <person name="Oyono O.L."/>
            <person name="Patti C."/>
            <person name="Phunkhang P."/>
            <person name="Pierre F."/>
            <person name="Priest M."/>
            <person name="Raghuraman S."/>
            <person name="Rege F."/>
            <person name="Reyes R."/>
            <person name="Rise C."/>
            <person name="Rogov P."/>
            <person name="Ross K."/>
            <person name="Ryan E."/>
            <person name="Settipalli S."/>
            <person name="Shea T."/>
            <person name="Sherpa N."/>
            <person name="Shi L."/>
            <person name="Shih D."/>
            <person name="Sparrow T."/>
            <person name="Spaulding J."/>
            <person name="Stalker J."/>
            <person name="Stange-Thomann N."/>
            <person name="Stavropoulos S."/>
            <person name="Stone C."/>
            <person name="Strader C."/>
            <person name="Tesfaye S."/>
            <person name="Thomson T."/>
            <person name="Thoulutsang Y."/>
            <person name="Thoulutsang D."/>
            <person name="Topham K."/>
            <person name="Topping I."/>
            <person name="Tsamla T."/>
            <person name="Vassiliev H."/>
            <person name="Vo A."/>
            <person name="Wangchuk T."/>
            <person name="Wangdi T."/>
            <person name="Weiand M."/>
            <person name="Wilkinson J."/>
            <person name="Wilson A."/>
            <person name="Yadav S."/>
            <person name="Young G."/>
            <person name="Yu Q."/>
            <person name="Zembek L."/>
            <person name="Zhong D."/>
            <person name="Zimmer A."/>
            <person name="Zwirko Z."/>
            <person name="Jaffe D.B."/>
            <person name="Alvarez P."/>
            <person name="Brockman W."/>
            <person name="Butler J."/>
            <person name="Chin C."/>
            <person name="Gnerre S."/>
            <person name="MacCallum I."/>
            <person name="Graves J.A."/>
            <person name="Ponting C.P."/>
            <person name="Breen M."/>
            <person name="Samollow P.B."/>
            <person name="Lander E.S."/>
            <person name="Lindblad-Toh K."/>
        </authorList>
    </citation>
    <scope>NUCLEOTIDE SEQUENCE [LARGE SCALE GENOMIC DNA]</scope>
</reference>
<feature type="compositionally biased region" description="Low complexity" evidence="18">
    <location>
        <begin position="878"/>
        <end position="888"/>
    </location>
</feature>
<feature type="chain" id="PRO_5023817342" description="Calcium-activated chloride channel regulator 1" evidence="20">
    <location>
        <begin position="22"/>
        <end position="932"/>
    </location>
</feature>
<dbReference type="InterPro" id="IPR051266">
    <property type="entry name" value="CLCR"/>
</dbReference>
<accession>A0A5F8GWJ8</accession>
<keyword evidence="14" id="KW-0406">Ion transport</keyword>
<dbReference type="FunFam" id="3.40.50.410:FF:000034">
    <property type="entry name" value="calcium-activated chloride channel regulator 1"/>
    <property type="match status" value="1"/>
</dbReference>
<keyword evidence="6" id="KW-0645">Protease</keyword>
<dbReference type="AlphaFoldDB" id="A0A5F8GWJ8"/>
<dbReference type="Ensembl" id="ENSMODT00000070760.1">
    <property type="protein sequence ID" value="ENSMODP00000051516.1"/>
    <property type="gene ID" value="ENSMODG00000046721.1"/>
</dbReference>
<evidence type="ECO:0000256" key="7">
    <source>
        <dbReference type="ARBA" id="ARBA00022723"/>
    </source>
</evidence>
<feature type="region of interest" description="Disordered" evidence="18">
    <location>
        <begin position="871"/>
        <end position="897"/>
    </location>
</feature>
<keyword evidence="23" id="KW-1185">Reference proteome</keyword>
<feature type="transmembrane region" description="Helical" evidence="19">
    <location>
        <begin position="906"/>
        <end position="928"/>
    </location>
</feature>
<evidence type="ECO:0000256" key="5">
    <source>
        <dbReference type="ARBA" id="ARBA00022568"/>
    </source>
</evidence>
<name>A0A5F8GWJ8_MONDO</name>
<dbReference type="GO" id="GO:0006508">
    <property type="term" value="P:proteolysis"/>
    <property type="evidence" value="ECO:0007669"/>
    <property type="project" value="UniProtKB-KW"/>
</dbReference>
<dbReference type="OMA" id="LYEKDCV"/>
<evidence type="ECO:0000256" key="1">
    <source>
        <dbReference type="ARBA" id="ARBA00004239"/>
    </source>
</evidence>
<dbReference type="CDD" id="cd00198">
    <property type="entry name" value="vWFA"/>
    <property type="match status" value="1"/>
</dbReference>
<feature type="signal peptide" evidence="20">
    <location>
        <begin position="1"/>
        <end position="21"/>
    </location>
</feature>
<dbReference type="InParanoid" id="A0A5F8GWJ8"/>
<evidence type="ECO:0000256" key="17">
    <source>
        <dbReference type="ARBA" id="ARBA00041120"/>
    </source>
</evidence>
<evidence type="ECO:0000256" key="9">
    <source>
        <dbReference type="ARBA" id="ARBA00022801"/>
    </source>
</evidence>
<dbReference type="SUPFAM" id="SSF53300">
    <property type="entry name" value="vWA-like"/>
    <property type="match status" value="1"/>
</dbReference>
<evidence type="ECO:0000256" key="16">
    <source>
        <dbReference type="ARBA" id="ARBA00023214"/>
    </source>
</evidence>
<dbReference type="Pfam" id="PF08434">
    <property type="entry name" value="CLCA"/>
    <property type="match status" value="1"/>
</dbReference>
<dbReference type="InterPro" id="IPR002035">
    <property type="entry name" value="VWF_A"/>
</dbReference>
<dbReference type="Proteomes" id="UP000002280">
    <property type="component" value="Chromosome 2"/>
</dbReference>
<keyword evidence="11" id="KW-0862">Zinc</keyword>
<reference evidence="22" key="2">
    <citation type="submission" date="2025-08" db="UniProtKB">
        <authorList>
            <consortium name="Ensembl"/>
        </authorList>
    </citation>
    <scope>IDENTIFICATION</scope>
</reference>
<evidence type="ECO:0000256" key="19">
    <source>
        <dbReference type="SAM" id="Phobius"/>
    </source>
</evidence>
<comment type="subcellular location">
    <subcellularLocation>
        <location evidence="1">Secreted</location>
        <location evidence="1">Extracellular space</location>
    </subcellularLocation>
</comment>
<sequence>MVSFKMLILILTLFLLRGAGASLIKLNGNGYEDVVIAIDPNVPEDEKLIQQIQDMVTEASTYLYGATEKRFYFKAVSILIPETWQKKNEYEEPKLETYKKADIVIEVPNPPGFDVPRTDQFGQCGDKGERIRLTPAIVLGEKLNEYGPQGKILVHEWAHLRWGVFEEYNEEEPFYQHDGRNVPVKCSDGITGTNKVYACSGGSCSIRNCRTDPKTGKLNKDCMFIPDKVQGEKASIMFMQSIDSVVEFCTEKNHNTLAPNPQNKMCNSRSTWEVIQNSEDYKNSIPMTEAKPPHPIFSLKQIRERVLILVLDKSGSMAVSPIMLNRLNRLNQASQLFLLQIIEKGSWTGMVTFDSSATIQSALIQIETDAQRNSLISRLPTAAGGGTSICSGLRTAFTVIKNKFSTDGSEIVLLTDGEDSTISSCFDEVKQSGAIIHTVALGPSADPGLEELAKMTGGMKTSATDNAQNNGLIDAFSALSSENGAITQRSIQLDSKGVTLTNEDWMNGTVIFDSTVGKDTLFLVMWTAQQPEMFVMDPSGNIYKNFAVETSSQMAYLQIPNTAQVGIWTYSLKSSAQTLTLTVTSRAANPNVSPITVDSRMNKDTSSFPSPMIVYAEVRQGSLPIIGADVTALIESADGTTVTLELLDNGAGADVFKNDGVYSRYFTAYKENGRYSLKVRALGGTNTQRSRPKVNGAFYIPGWVENGEIKMNPPKPEISEDENQANMQSFSRTSSGGSFIVSNIPTTVPDVFPPNRIIDLEANVEDDHINLTWTAPGDDFDTGRAEEYIIKMSKDILTLRENFDAALQVNTTDLIPNDANSKEDFMFKPDFLIENGTTVFLAIKAVDKANLTSPISNIAQASLIIPSAEDPFSPSAEDPFSPSAEDPFSPSPEDPFSPSGTSISTIVLSVVGTVAAVAIIVSVTVCVMKKKR</sequence>
<dbReference type="GO" id="GO:0005576">
    <property type="term" value="C:extracellular region"/>
    <property type="evidence" value="ECO:0007669"/>
    <property type="project" value="UniProtKB-SubCell"/>
</dbReference>
<dbReference type="PROSITE" id="PS50234">
    <property type="entry name" value="VWFA"/>
    <property type="match status" value="1"/>
</dbReference>
<dbReference type="SMART" id="SM00327">
    <property type="entry name" value="VWA"/>
    <property type="match status" value="1"/>
</dbReference>
<dbReference type="FunFam" id="2.60.40.10:FF:001134">
    <property type="entry name" value="Calcium-activated chloride channel regulator 1"/>
    <property type="match status" value="1"/>
</dbReference>
<evidence type="ECO:0000256" key="3">
    <source>
        <dbReference type="ARBA" id="ARBA00022448"/>
    </source>
</evidence>
<evidence type="ECO:0000256" key="11">
    <source>
        <dbReference type="ARBA" id="ARBA00022833"/>
    </source>
</evidence>
<dbReference type="NCBIfam" id="NF041940">
    <property type="entry name" value="choice_anch_X"/>
    <property type="match status" value="1"/>
</dbReference>
<evidence type="ECO:0000256" key="4">
    <source>
        <dbReference type="ARBA" id="ARBA00022525"/>
    </source>
</evidence>
<proteinExistence type="inferred from homology"/>
<dbReference type="PANTHER" id="PTHR10579:SF52">
    <property type="entry name" value="CALCIUM-ACTIVATED CHLORIDE CHANNEL REGULATOR 1"/>
    <property type="match status" value="1"/>
</dbReference>
<keyword evidence="19" id="KW-0472">Membrane</keyword>
<evidence type="ECO:0000256" key="8">
    <source>
        <dbReference type="ARBA" id="ARBA00022729"/>
    </source>
</evidence>
<keyword evidence="13" id="KW-0482">Metalloprotease</keyword>
<keyword evidence="8 20" id="KW-0732">Signal</keyword>
<evidence type="ECO:0000313" key="23">
    <source>
        <dbReference type="Proteomes" id="UP000002280"/>
    </source>
</evidence>
<evidence type="ECO:0000256" key="10">
    <source>
        <dbReference type="ARBA" id="ARBA00022813"/>
    </source>
</evidence>
<comment type="similarity">
    <text evidence="2">Belongs to the CLCR family.</text>
</comment>
<keyword evidence="19" id="KW-0812">Transmembrane</keyword>
<evidence type="ECO:0000259" key="21">
    <source>
        <dbReference type="PROSITE" id="PS50234"/>
    </source>
</evidence>
<keyword evidence="12" id="KW-0106">Calcium</keyword>
<evidence type="ECO:0000256" key="15">
    <source>
        <dbReference type="ARBA" id="ARBA00023180"/>
    </source>
</evidence>
<dbReference type="Bgee" id="ENSMODG00000046721">
    <property type="expression patterns" value="Expressed in uterus and 6 other cell types or tissues"/>
</dbReference>
<dbReference type="GO" id="GO:0005229">
    <property type="term" value="F:intracellularly calcium-gated chloride channel activity"/>
    <property type="evidence" value="ECO:0000318"/>
    <property type="project" value="GO_Central"/>
</dbReference>
<dbReference type="GO" id="GO:0006816">
    <property type="term" value="P:calcium ion transport"/>
    <property type="evidence" value="ECO:0007669"/>
    <property type="project" value="UniProtKB-KW"/>
</dbReference>
<keyword evidence="19" id="KW-1133">Transmembrane helix</keyword>
<dbReference type="GO" id="GO:0008237">
    <property type="term" value="F:metallopeptidase activity"/>
    <property type="evidence" value="ECO:0007669"/>
    <property type="project" value="UniProtKB-KW"/>
</dbReference>
<dbReference type="Gene3D" id="2.60.40.10">
    <property type="entry name" value="Immunoglobulins"/>
    <property type="match status" value="1"/>
</dbReference>
<gene>
    <name evidence="22" type="primary">LOC100009776</name>
</gene>
<keyword evidence="15" id="KW-0325">Glycoprotein</keyword>
<evidence type="ECO:0000256" key="2">
    <source>
        <dbReference type="ARBA" id="ARBA00006398"/>
    </source>
</evidence>
<dbReference type="PANTHER" id="PTHR10579">
    <property type="entry name" value="CALCIUM-ACTIVATED CHLORIDE CHANNEL REGULATOR"/>
    <property type="match status" value="1"/>
</dbReference>
<evidence type="ECO:0000313" key="22">
    <source>
        <dbReference type="Ensembl" id="ENSMODP00000051516.1"/>
    </source>
</evidence>
<keyword evidence="10" id="KW-0068">Autocatalytic cleavage</keyword>
<dbReference type="InterPro" id="IPR013642">
    <property type="entry name" value="CLCA_N"/>
</dbReference>
<evidence type="ECO:0000256" key="12">
    <source>
        <dbReference type="ARBA" id="ARBA00022837"/>
    </source>
</evidence>
<dbReference type="Gene3D" id="3.40.50.410">
    <property type="entry name" value="von Willebrand factor, type A domain"/>
    <property type="match status" value="1"/>
</dbReference>
<evidence type="ECO:0000256" key="18">
    <source>
        <dbReference type="SAM" id="MobiDB-lite"/>
    </source>
</evidence>
<dbReference type="GeneTree" id="ENSGT00940000154682"/>
<dbReference type="InterPro" id="IPR036465">
    <property type="entry name" value="vWFA_dom_sf"/>
</dbReference>
<keyword evidence="3" id="KW-0813">Transport</keyword>
<evidence type="ECO:0000256" key="13">
    <source>
        <dbReference type="ARBA" id="ARBA00023049"/>
    </source>
</evidence>
<evidence type="ECO:0000256" key="6">
    <source>
        <dbReference type="ARBA" id="ARBA00022670"/>
    </source>
</evidence>
<protein>
    <recommendedName>
        <fullName evidence="17">Calcium-activated chloride channel regulator 1</fullName>
    </recommendedName>
</protein>
<evidence type="ECO:0000256" key="20">
    <source>
        <dbReference type="SAM" id="SignalP"/>
    </source>
</evidence>
<dbReference type="GO" id="GO:0005886">
    <property type="term" value="C:plasma membrane"/>
    <property type="evidence" value="ECO:0000318"/>
    <property type="project" value="GO_Central"/>
</dbReference>
<keyword evidence="7" id="KW-0479">Metal-binding</keyword>
<dbReference type="FunCoup" id="A0A5F8GWJ8">
    <property type="interactions" value="118"/>
</dbReference>
<dbReference type="InterPro" id="IPR004727">
    <property type="entry name" value="CLCA_chordata"/>
</dbReference>
<dbReference type="InterPro" id="IPR013783">
    <property type="entry name" value="Ig-like_fold"/>
</dbReference>
<keyword evidence="9" id="KW-0378">Hydrolase</keyword>
<reference evidence="22" key="3">
    <citation type="submission" date="2025-09" db="UniProtKB">
        <authorList>
            <consortium name="Ensembl"/>
        </authorList>
    </citation>
    <scope>IDENTIFICATION</scope>
</reference>